<sequence>MSKEEVREVWQRYWRENSDSELRFDEMSRTILSELLRNCADVKGKKVLEAGCGRGIISSGLAELGAGVYLMDIAPEALQIARRHFDSKQVTGSFVQGDIFAPPFAEATFDLVWNAGVMEHFEADLQLKAIRSLADTVKPGGLFITFNPSARAFFYNAGRRAAERKGKWPYGPEFPVESLADKCRTAELKVLTEYPICFRENLSYLSFVSKHLRSIIKLILHPFPQKTLLTLFGGYLLVTVARKER</sequence>
<keyword evidence="3" id="KW-0489">Methyltransferase</keyword>
<proteinExistence type="predicted"/>
<organism evidence="3 4">
    <name type="scientific">Candidatus Sulfobium mesophilum</name>
    <dbReference type="NCBI Taxonomy" id="2016548"/>
    <lineage>
        <taxon>Bacteria</taxon>
        <taxon>Pseudomonadati</taxon>
        <taxon>Nitrospirota</taxon>
        <taxon>Nitrospiria</taxon>
        <taxon>Nitrospirales</taxon>
        <taxon>Nitrospiraceae</taxon>
        <taxon>Candidatus Sulfobium</taxon>
    </lineage>
</organism>
<dbReference type="EMBL" id="OUUY01000108">
    <property type="protein sequence ID" value="SPQ01557.1"/>
    <property type="molecule type" value="Genomic_DNA"/>
</dbReference>
<protein>
    <submittedName>
        <fullName evidence="3">Methyltransferase type 11</fullName>
    </submittedName>
</protein>
<dbReference type="PANTHER" id="PTHR43861">
    <property type="entry name" value="TRANS-ACONITATE 2-METHYLTRANSFERASE-RELATED"/>
    <property type="match status" value="1"/>
</dbReference>
<dbReference type="CDD" id="cd02440">
    <property type="entry name" value="AdoMet_MTases"/>
    <property type="match status" value="1"/>
</dbReference>
<gene>
    <name evidence="3" type="ORF">NBG4_60033</name>
</gene>
<feature type="domain" description="Methyltransferase" evidence="2">
    <location>
        <begin position="47"/>
        <end position="141"/>
    </location>
</feature>
<dbReference type="GO" id="GO:0032259">
    <property type="term" value="P:methylation"/>
    <property type="evidence" value="ECO:0007669"/>
    <property type="project" value="UniProtKB-KW"/>
</dbReference>
<evidence type="ECO:0000259" key="2">
    <source>
        <dbReference type="Pfam" id="PF13649"/>
    </source>
</evidence>
<dbReference type="Proteomes" id="UP000245125">
    <property type="component" value="Unassembled WGS sequence"/>
</dbReference>
<reference evidence="4" key="1">
    <citation type="submission" date="2018-03" db="EMBL/GenBank/DDBJ databases">
        <authorList>
            <person name="Zecchin S."/>
        </authorList>
    </citation>
    <scope>NUCLEOTIDE SEQUENCE [LARGE SCALE GENOMIC DNA]</scope>
</reference>
<keyword evidence="1 3" id="KW-0808">Transferase</keyword>
<keyword evidence="4" id="KW-1185">Reference proteome</keyword>
<evidence type="ECO:0000313" key="3">
    <source>
        <dbReference type="EMBL" id="SPQ01557.1"/>
    </source>
</evidence>
<dbReference type="InterPro" id="IPR041698">
    <property type="entry name" value="Methyltransf_25"/>
</dbReference>
<dbReference type="OrthoDB" id="9772751at2"/>
<accession>A0A2U3QJH2</accession>
<dbReference type="PANTHER" id="PTHR43861:SF6">
    <property type="entry name" value="METHYLTRANSFERASE TYPE 11"/>
    <property type="match status" value="1"/>
</dbReference>
<dbReference type="InterPro" id="IPR029063">
    <property type="entry name" value="SAM-dependent_MTases_sf"/>
</dbReference>
<evidence type="ECO:0000313" key="4">
    <source>
        <dbReference type="Proteomes" id="UP000245125"/>
    </source>
</evidence>
<name>A0A2U3QJH2_9BACT</name>
<dbReference type="Gene3D" id="3.40.50.150">
    <property type="entry name" value="Vaccinia Virus protein VP39"/>
    <property type="match status" value="1"/>
</dbReference>
<dbReference type="Pfam" id="PF13649">
    <property type="entry name" value="Methyltransf_25"/>
    <property type="match status" value="1"/>
</dbReference>
<dbReference type="GO" id="GO:0008168">
    <property type="term" value="F:methyltransferase activity"/>
    <property type="evidence" value="ECO:0007669"/>
    <property type="project" value="UniProtKB-KW"/>
</dbReference>
<dbReference type="AlphaFoldDB" id="A0A2U3QJH2"/>
<dbReference type="SUPFAM" id="SSF53335">
    <property type="entry name" value="S-adenosyl-L-methionine-dependent methyltransferases"/>
    <property type="match status" value="1"/>
</dbReference>
<evidence type="ECO:0000256" key="1">
    <source>
        <dbReference type="ARBA" id="ARBA00022679"/>
    </source>
</evidence>